<name>A0ABS7NZV8_9NOCA</name>
<dbReference type="Proteomes" id="UP000825228">
    <property type="component" value="Unassembled WGS sequence"/>
</dbReference>
<sequence length="160" mass="17693">MYEFVDEWTLPLLPESGLGAPTQMVDACFAVGSDLRWRRHGANLDIDRLQWTISVLETGDIHLGVHSDGPRPRARVRANSNDDRTVGVTVGAGLHMDQSLADATVLVADIVQTKLAGYPPWIQWPIEEKRLLLPTIVDGEAMWRDPRTDRSVASIGLLAD</sequence>
<proteinExistence type="predicted"/>
<gene>
    <name evidence="1" type="ORF">HQ603_02765</name>
</gene>
<dbReference type="EMBL" id="JABUBU010000001">
    <property type="protein sequence ID" value="MBY6365669.1"/>
    <property type="molecule type" value="Genomic_DNA"/>
</dbReference>
<dbReference type="RefSeq" id="WP_222682805.1">
    <property type="nucleotide sequence ID" value="NZ_JABUBT010000001.1"/>
</dbReference>
<accession>A0ABS7NZV8</accession>
<organism evidence="1 2">
    <name type="scientific">Rhodococcoides corynebacterioides</name>
    <dbReference type="NCBI Taxonomy" id="53972"/>
    <lineage>
        <taxon>Bacteria</taxon>
        <taxon>Bacillati</taxon>
        <taxon>Actinomycetota</taxon>
        <taxon>Actinomycetes</taxon>
        <taxon>Mycobacteriales</taxon>
        <taxon>Nocardiaceae</taxon>
        <taxon>Rhodococcoides</taxon>
    </lineage>
</organism>
<protein>
    <submittedName>
        <fullName evidence="1">Uncharacterized protein</fullName>
    </submittedName>
</protein>
<comment type="caution">
    <text evidence="1">The sequence shown here is derived from an EMBL/GenBank/DDBJ whole genome shotgun (WGS) entry which is preliminary data.</text>
</comment>
<evidence type="ECO:0000313" key="2">
    <source>
        <dbReference type="Proteomes" id="UP000825228"/>
    </source>
</evidence>
<keyword evidence="2" id="KW-1185">Reference proteome</keyword>
<reference evidence="1 2" key="1">
    <citation type="submission" date="2020-06" db="EMBL/GenBank/DDBJ databases">
        <title>Taxonomy, biology and ecology of Rhodococcus bacteria occurring in California pistachio and other woody hosts as revealed by genome sequence analyses.</title>
        <authorList>
            <person name="Gai Y."/>
            <person name="Riely B."/>
        </authorList>
    </citation>
    <scope>NUCLEOTIDE SEQUENCE [LARGE SCALE GENOMIC DNA]</scope>
    <source>
        <strain evidence="1 2">BP-281</strain>
    </source>
</reference>
<evidence type="ECO:0000313" key="1">
    <source>
        <dbReference type="EMBL" id="MBY6365669.1"/>
    </source>
</evidence>